<gene>
    <name evidence="7" type="ORF">S06H3_04497</name>
</gene>
<organism evidence="7">
    <name type="scientific">marine sediment metagenome</name>
    <dbReference type="NCBI Taxonomy" id="412755"/>
    <lineage>
        <taxon>unclassified sequences</taxon>
        <taxon>metagenomes</taxon>
        <taxon>ecological metagenomes</taxon>
    </lineage>
</organism>
<dbReference type="AlphaFoldDB" id="X1JUZ3"/>
<proteinExistence type="inferred from homology"/>
<dbReference type="Gene3D" id="3.90.180.10">
    <property type="entry name" value="Medium-chain alcohol dehydrogenases, catalytic domain"/>
    <property type="match status" value="1"/>
</dbReference>
<evidence type="ECO:0000256" key="4">
    <source>
        <dbReference type="ARBA" id="ARBA00022833"/>
    </source>
</evidence>
<evidence type="ECO:0000256" key="2">
    <source>
        <dbReference type="ARBA" id="ARBA00008072"/>
    </source>
</evidence>
<reference evidence="7" key="1">
    <citation type="journal article" date="2014" name="Front. Microbiol.">
        <title>High frequency of phylogenetically diverse reductive dehalogenase-homologous genes in deep subseafloor sedimentary metagenomes.</title>
        <authorList>
            <person name="Kawai M."/>
            <person name="Futagami T."/>
            <person name="Toyoda A."/>
            <person name="Takaki Y."/>
            <person name="Nishi S."/>
            <person name="Hori S."/>
            <person name="Arai W."/>
            <person name="Tsubouchi T."/>
            <person name="Morono Y."/>
            <person name="Uchiyama I."/>
            <person name="Ito T."/>
            <person name="Fujiyama A."/>
            <person name="Inagaki F."/>
            <person name="Takami H."/>
        </authorList>
    </citation>
    <scope>NUCLEOTIDE SEQUENCE</scope>
    <source>
        <strain evidence="7">Expedition CK06-06</strain>
    </source>
</reference>
<protein>
    <recommendedName>
        <fullName evidence="6">Alcohol dehydrogenase-like C-terminal domain-containing protein</fullName>
    </recommendedName>
</protein>
<comment type="caution">
    <text evidence="7">The sequence shown here is derived from an EMBL/GenBank/DDBJ whole genome shotgun (WGS) entry which is preliminary data.</text>
</comment>
<evidence type="ECO:0000259" key="6">
    <source>
        <dbReference type="Pfam" id="PF00107"/>
    </source>
</evidence>
<name>X1JUZ3_9ZZZZ</name>
<dbReference type="SUPFAM" id="SSF51735">
    <property type="entry name" value="NAD(P)-binding Rossmann-fold domains"/>
    <property type="match status" value="1"/>
</dbReference>
<comment type="similarity">
    <text evidence="2">Belongs to the zinc-containing alcohol dehydrogenase family.</text>
</comment>
<keyword evidence="5" id="KW-0560">Oxidoreductase</keyword>
<dbReference type="Pfam" id="PF00107">
    <property type="entry name" value="ADH_zinc_N"/>
    <property type="match status" value="1"/>
</dbReference>
<evidence type="ECO:0000256" key="5">
    <source>
        <dbReference type="ARBA" id="ARBA00023002"/>
    </source>
</evidence>
<evidence type="ECO:0000256" key="1">
    <source>
        <dbReference type="ARBA" id="ARBA00001947"/>
    </source>
</evidence>
<dbReference type="PANTHER" id="PTHR43350">
    <property type="entry name" value="NAD-DEPENDENT ALCOHOL DEHYDROGENASE"/>
    <property type="match status" value="1"/>
</dbReference>
<evidence type="ECO:0000256" key="3">
    <source>
        <dbReference type="ARBA" id="ARBA00022723"/>
    </source>
</evidence>
<feature type="domain" description="Alcohol dehydrogenase-like C-terminal" evidence="6">
    <location>
        <begin position="71"/>
        <end position="169"/>
    </location>
</feature>
<dbReference type="InterPro" id="IPR013149">
    <property type="entry name" value="ADH-like_C"/>
</dbReference>
<accession>X1JUZ3</accession>
<evidence type="ECO:0000313" key="7">
    <source>
        <dbReference type="EMBL" id="GAH97917.1"/>
    </source>
</evidence>
<keyword evidence="4" id="KW-0862">Zinc</keyword>
<dbReference type="GO" id="GO:0016491">
    <property type="term" value="F:oxidoreductase activity"/>
    <property type="evidence" value="ECO:0007669"/>
    <property type="project" value="UniProtKB-KW"/>
</dbReference>
<dbReference type="GO" id="GO:0046872">
    <property type="term" value="F:metal ion binding"/>
    <property type="evidence" value="ECO:0007669"/>
    <property type="project" value="UniProtKB-KW"/>
</dbReference>
<dbReference type="Gene3D" id="3.40.50.720">
    <property type="entry name" value="NAD(P)-binding Rossmann-like Domain"/>
    <property type="match status" value="1"/>
</dbReference>
<keyword evidence="3" id="KW-0479">Metal-binding</keyword>
<dbReference type="CDD" id="cd08255">
    <property type="entry name" value="2-desacetyl-2-hydroxyethyl_bacteriochlorophyllide_like"/>
    <property type="match status" value="1"/>
</dbReference>
<sequence length="230" mass="25630">EIKNGDIVLSPRGHSEFFRMNVGKQLCLKLPDDLKEEYAPFTRMAAIAITALRASDIELGDFVGVIGLGLVGNLAAQLVQLQGATVIGIDLSLKRLKIAEECGIKFTEQMNKDITQSKVMNITSNNGVSTLIEATGIPSVVIDSLPLISKRGEIILLGSPRGEFKTDLTEMLEYIHHFRRGPVQFKGAHERQYPVKPNPFVKHSQERNSKIIFKLIKNKRLEIKPLHTTF</sequence>
<comment type="cofactor">
    <cofactor evidence="1">
        <name>Zn(2+)</name>
        <dbReference type="ChEBI" id="CHEBI:29105"/>
    </cofactor>
</comment>
<dbReference type="InterPro" id="IPR036291">
    <property type="entry name" value="NAD(P)-bd_dom_sf"/>
</dbReference>
<feature type="non-terminal residue" evidence="7">
    <location>
        <position position="1"/>
    </location>
</feature>
<dbReference type="EMBL" id="BARV01001584">
    <property type="protein sequence ID" value="GAH97917.1"/>
    <property type="molecule type" value="Genomic_DNA"/>
</dbReference>
<dbReference type="PANTHER" id="PTHR43350:SF19">
    <property type="entry name" value="D-GULOSIDE 3-DEHYDROGENASE"/>
    <property type="match status" value="1"/>
</dbReference>